<gene>
    <name evidence="1" type="ORF">HNR19_003007</name>
</gene>
<sequence>MTTDLRTALAERLDAAEPPPPDLARVLHDGTTLRRRRRAVVAGASGLGLVVAAGSVGLATLGGGSDGTGIDESAYASLGALDFSHGVRAYADPGNEIHLGGRTFPADDLGWLDTDAVATPYGIVFFDEGRPGLLRETGNVVSLDDTAQKAPGGFHPTAKADVTGDLAAWATWREGVATITVRDMATGKDVATVDVECSNTECTDVVIDGIDGGAVFVRDAEGTRIWDSATGDWTDFAGPETRVADVRNGVVLYDGPAPTTPGDWQPAAGSIDAQLSHDGRHVLDWSSTLEPVDPRDDPIVLEQGPADGMGAAWWTFDTDGSVLVVTGKNYGDFTVYDCKLPSGACVAVGPLRTTSGDPEFIGNDM</sequence>
<keyword evidence="2" id="KW-1185">Reference proteome</keyword>
<dbReference type="EMBL" id="JACCFP010000001">
    <property type="protein sequence ID" value="NYJ02309.1"/>
    <property type="molecule type" value="Genomic_DNA"/>
</dbReference>
<comment type="caution">
    <text evidence="1">The sequence shown here is derived from an EMBL/GenBank/DDBJ whole genome shotgun (WGS) entry which is preliminary data.</text>
</comment>
<dbReference type="SUPFAM" id="SSF82171">
    <property type="entry name" value="DPP6 N-terminal domain-like"/>
    <property type="match status" value="1"/>
</dbReference>
<evidence type="ECO:0000313" key="1">
    <source>
        <dbReference type="EMBL" id="NYJ02309.1"/>
    </source>
</evidence>
<accession>A0A853C4V3</accession>
<reference evidence="1 2" key="1">
    <citation type="submission" date="2020-07" db="EMBL/GenBank/DDBJ databases">
        <title>Sequencing the genomes of 1000 actinobacteria strains.</title>
        <authorList>
            <person name="Klenk H.-P."/>
        </authorList>
    </citation>
    <scope>NUCLEOTIDE SEQUENCE [LARGE SCALE GENOMIC DNA]</scope>
    <source>
        <strain evidence="1 2">DSM 103833</strain>
    </source>
</reference>
<dbReference type="RefSeq" id="WP_179668694.1">
    <property type="nucleotide sequence ID" value="NZ_JACCFP010000001.1"/>
</dbReference>
<evidence type="ECO:0008006" key="3">
    <source>
        <dbReference type="Google" id="ProtNLM"/>
    </source>
</evidence>
<dbReference type="Proteomes" id="UP000530424">
    <property type="component" value="Unassembled WGS sequence"/>
</dbReference>
<organism evidence="1 2">
    <name type="scientific">Nocardioides thalensis</name>
    <dbReference type="NCBI Taxonomy" id="1914755"/>
    <lineage>
        <taxon>Bacteria</taxon>
        <taxon>Bacillati</taxon>
        <taxon>Actinomycetota</taxon>
        <taxon>Actinomycetes</taxon>
        <taxon>Propionibacteriales</taxon>
        <taxon>Nocardioidaceae</taxon>
        <taxon>Nocardioides</taxon>
    </lineage>
</organism>
<dbReference type="AlphaFoldDB" id="A0A853C4V3"/>
<name>A0A853C4V3_9ACTN</name>
<proteinExistence type="predicted"/>
<protein>
    <recommendedName>
        <fullName evidence="3">WD40 repeat domain-containing protein</fullName>
    </recommendedName>
</protein>
<evidence type="ECO:0000313" key="2">
    <source>
        <dbReference type="Proteomes" id="UP000530424"/>
    </source>
</evidence>